<evidence type="ECO:0000313" key="3">
    <source>
        <dbReference type="Proteomes" id="UP000235786"/>
    </source>
</evidence>
<keyword evidence="1" id="KW-0175">Coiled coil</keyword>
<keyword evidence="3" id="KW-1185">Reference proteome</keyword>
<name>A0A2J6RMD5_HYAVF</name>
<feature type="coiled-coil region" evidence="1">
    <location>
        <begin position="49"/>
        <end position="109"/>
    </location>
</feature>
<evidence type="ECO:0000313" key="2">
    <source>
        <dbReference type="EMBL" id="PMD39659.1"/>
    </source>
</evidence>
<organism evidence="2 3">
    <name type="scientific">Hyaloscypha variabilis (strain UAMH 11265 / GT02V1 / F)</name>
    <name type="common">Meliniomyces variabilis</name>
    <dbReference type="NCBI Taxonomy" id="1149755"/>
    <lineage>
        <taxon>Eukaryota</taxon>
        <taxon>Fungi</taxon>
        <taxon>Dikarya</taxon>
        <taxon>Ascomycota</taxon>
        <taxon>Pezizomycotina</taxon>
        <taxon>Leotiomycetes</taxon>
        <taxon>Helotiales</taxon>
        <taxon>Hyaloscyphaceae</taxon>
        <taxon>Hyaloscypha</taxon>
        <taxon>Hyaloscypha variabilis</taxon>
    </lineage>
</organism>
<gene>
    <name evidence="2" type="ORF">L207DRAFT_24846</name>
</gene>
<evidence type="ECO:0000256" key="1">
    <source>
        <dbReference type="SAM" id="Coils"/>
    </source>
</evidence>
<accession>A0A2J6RMD5</accession>
<dbReference type="EMBL" id="KZ613946">
    <property type="protein sequence ID" value="PMD39659.1"/>
    <property type="molecule type" value="Genomic_DNA"/>
</dbReference>
<reference evidence="2 3" key="1">
    <citation type="submission" date="2016-04" db="EMBL/GenBank/DDBJ databases">
        <title>A degradative enzymes factory behind the ericoid mycorrhizal symbiosis.</title>
        <authorList>
            <consortium name="DOE Joint Genome Institute"/>
            <person name="Martino E."/>
            <person name="Morin E."/>
            <person name="Grelet G."/>
            <person name="Kuo A."/>
            <person name="Kohler A."/>
            <person name="Daghino S."/>
            <person name="Barry K."/>
            <person name="Choi C."/>
            <person name="Cichocki N."/>
            <person name="Clum A."/>
            <person name="Copeland A."/>
            <person name="Hainaut M."/>
            <person name="Haridas S."/>
            <person name="Labutti K."/>
            <person name="Lindquist E."/>
            <person name="Lipzen A."/>
            <person name="Khouja H.-R."/>
            <person name="Murat C."/>
            <person name="Ohm R."/>
            <person name="Olson A."/>
            <person name="Spatafora J."/>
            <person name="Veneault-Fourrey C."/>
            <person name="Henrissat B."/>
            <person name="Grigoriev I."/>
            <person name="Martin F."/>
            <person name="Perotto S."/>
        </authorList>
    </citation>
    <scope>NUCLEOTIDE SEQUENCE [LARGE SCALE GENOMIC DNA]</scope>
    <source>
        <strain evidence="2 3">F</strain>
    </source>
</reference>
<proteinExistence type="predicted"/>
<dbReference type="AlphaFoldDB" id="A0A2J6RMD5"/>
<protein>
    <submittedName>
        <fullName evidence="2">Uncharacterized protein</fullName>
    </submittedName>
</protein>
<sequence>MRVPPESYRLYKTLYAFAINRLFKTWPGKTSMLWLSFSSGYGCMWVLHRMGMKEELKELEEMKQLEEIERMLEEAGRLRTAAANYRKGLEEAESEEKKFRERVRELEHLSEGGQDMSKSRGYSNWFS</sequence>
<dbReference type="OrthoDB" id="3555923at2759"/>
<dbReference type="Proteomes" id="UP000235786">
    <property type="component" value="Unassembled WGS sequence"/>
</dbReference>